<keyword evidence="2" id="KW-0418">Kinase</keyword>
<name>A0ABS5A859_9PSEU</name>
<feature type="domain" description="Aminoglycoside phosphotransferase" evidence="1">
    <location>
        <begin position="25"/>
        <end position="150"/>
    </location>
</feature>
<gene>
    <name evidence="2" type="ORF">JOF53_001324</name>
</gene>
<dbReference type="EMBL" id="JAGIOO010000001">
    <property type="protein sequence ID" value="MBP2472452.1"/>
    <property type="molecule type" value="Genomic_DNA"/>
</dbReference>
<dbReference type="Pfam" id="PF01636">
    <property type="entry name" value="APH"/>
    <property type="match status" value="1"/>
</dbReference>
<comment type="caution">
    <text evidence="2">The sequence shown here is derived from an EMBL/GenBank/DDBJ whole genome shotgun (WGS) entry which is preliminary data.</text>
</comment>
<protein>
    <submittedName>
        <fullName evidence="2">Ser/Thr protein kinase RdoA (MazF antagonist)</fullName>
    </submittedName>
</protein>
<proteinExistence type="predicted"/>
<keyword evidence="3" id="KW-1185">Reference proteome</keyword>
<dbReference type="InterPro" id="IPR002575">
    <property type="entry name" value="Aminoglycoside_PTrfase"/>
</dbReference>
<dbReference type="Gene3D" id="3.90.1200.10">
    <property type="match status" value="1"/>
</dbReference>
<organism evidence="2 3">
    <name type="scientific">Crossiella equi</name>
    <dbReference type="NCBI Taxonomy" id="130796"/>
    <lineage>
        <taxon>Bacteria</taxon>
        <taxon>Bacillati</taxon>
        <taxon>Actinomycetota</taxon>
        <taxon>Actinomycetes</taxon>
        <taxon>Pseudonocardiales</taxon>
        <taxon>Pseudonocardiaceae</taxon>
        <taxon>Crossiella</taxon>
    </lineage>
</organism>
<reference evidence="2 3" key="1">
    <citation type="submission" date="2021-03" db="EMBL/GenBank/DDBJ databases">
        <title>Sequencing the genomes of 1000 actinobacteria strains.</title>
        <authorList>
            <person name="Klenk H.-P."/>
        </authorList>
    </citation>
    <scope>NUCLEOTIDE SEQUENCE [LARGE SCALE GENOMIC DNA]</scope>
    <source>
        <strain evidence="2 3">DSM 44580</strain>
    </source>
</reference>
<dbReference type="Proteomes" id="UP001519363">
    <property type="component" value="Unassembled WGS sequence"/>
</dbReference>
<dbReference type="SUPFAM" id="SSF56112">
    <property type="entry name" value="Protein kinase-like (PK-like)"/>
    <property type="match status" value="1"/>
</dbReference>
<evidence type="ECO:0000313" key="3">
    <source>
        <dbReference type="Proteomes" id="UP001519363"/>
    </source>
</evidence>
<dbReference type="InterPro" id="IPR011009">
    <property type="entry name" value="Kinase-like_dom_sf"/>
</dbReference>
<dbReference type="RefSeq" id="WP_086787239.1">
    <property type="nucleotide sequence ID" value="NZ_JAGIOO010000001.1"/>
</dbReference>
<keyword evidence="2" id="KW-0808">Transferase</keyword>
<evidence type="ECO:0000259" key="1">
    <source>
        <dbReference type="Pfam" id="PF01636"/>
    </source>
</evidence>
<evidence type="ECO:0000313" key="2">
    <source>
        <dbReference type="EMBL" id="MBP2472452.1"/>
    </source>
</evidence>
<sequence>MTELPGGFRTRVLRVGDTVRRPPHPRSAQVRELLHGLADWPGAPRHLGVAEDGWEILEFLPGEAAWQLTDQRRVRHEPGLRGVARLLRELHDHTEARLGRVWCHNDLSPRNTVYRDGRPVAFLDWDLAAPGERVHDLAHLCWQFLDLGQDTTEVAVAAPLMAAVCAEYGFADPAALVPAVLWWQDRARHGILAGAGAGEASLVRLREFGVPERIAAAREWTAAHETELRRALGS</sequence>
<dbReference type="GO" id="GO:0016301">
    <property type="term" value="F:kinase activity"/>
    <property type="evidence" value="ECO:0007669"/>
    <property type="project" value="UniProtKB-KW"/>
</dbReference>
<accession>A0ABS5A859</accession>